<reference evidence="4 5" key="1">
    <citation type="submission" date="2018-04" db="EMBL/GenBank/DDBJ databases">
        <title>Pelagivirga bohaiensis gen. nov., sp. nov., a bacterium isolated from the Bohai Sea.</title>
        <authorList>
            <person name="Ji X."/>
        </authorList>
    </citation>
    <scope>NUCLEOTIDE SEQUENCE [LARGE SCALE GENOMIC DNA]</scope>
    <source>
        <strain evidence="4 5">BH-SD19</strain>
    </source>
</reference>
<protein>
    <submittedName>
        <fullName evidence="4">C-type cytochrome biogenesis protein CcmI</fullName>
    </submittedName>
</protein>
<dbReference type="InterPro" id="IPR019734">
    <property type="entry name" value="TPR_rpt"/>
</dbReference>
<feature type="transmembrane region" description="Helical" evidence="3">
    <location>
        <begin position="6"/>
        <end position="24"/>
    </location>
</feature>
<dbReference type="PANTHER" id="PTHR47870:SF1">
    <property type="entry name" value="CYTOCHROME C-TYPE BIOGENESIS PROTEIN CCMH"/>
    <property type="match status" value="1"/>
</dbReference>
<evidence type="ECO:0000313" key="5">
    <source>
        <dbReference type="Proteomes" id="UP000244446"/>
    </source>
</evidence>
<name>A0A2T7G386_9RHOB</name>
<feature type="transmembrane region" description="Helical" evidence="3">
    <location>
        <begin position="91"/>
        <end position="111"/>
    </location>
</feature>
<comment type="caution">
    <text evidence="4">The sequence shown here is derived from an EMBL/GenBank/DDBJ whole genome shotgun (WGS) entry which is preliminary data.</text>
</comment>
<accession>A0A2T7G386</accession>
<evidence type="ECO:0000256" key="2">
    <source>
        <dbReference type="ARBA" id="ARBA00022748"/>
    </source>
</evidence>
<dbReference type="AlphaFoldDB" id="A0A2T7G386"/>
<dbReference type="InterPro" id="IPR051263">
    <property type="entry name" value="C-type_cytochrome_biogenesis"/>
</dbReference>
<sequence>MLWGIFSALAVAAALFMVLPLFGAKTEMANRQAGSVSILADQLREVDADHERGLISAAEAQAARVEIKRRLLALSRLPETKRMDGIKSGQALLVVVALAVPATAGALYASLGSPQMPSMTFADREDERTQRVEIADLTERLLERLKNDPNGGPTEGWMLLAQTYMRMERYSDAAAAIANVTERKDVTSAILSQYAEALIAAEEGIVTPDARTVIARARQMDPANPAASYYEAIALDQAGDSKEAHDLLLARLDAATGSESWVELFVAQANRIGDTLGRDVVRLTSIAPMDAAPSSGPTEDDMAAAAEMSQSERDTFIRSMVDRLANRLESAPDDLDGWLRLADAYQVLGDTQKAQVAYGKAERLAQTLPNDDPRRQTIREALTGPEQ</sequence>
<dbReference type="NCBIfam" id="TIGR03142">
    <property type="entry name" value="cytochro_ccmI"/>
    <property type="match status" value="1"/>
</dbReference>
<keyword evidence="3" id="KW-0472">Membrane</keyword>
<evidence type="ECO:0000256" key="1">
    <source>
        <dbReference type="ARBA" id="ARBA00004196"/>
    </source>
</evidence>
<evidence type="ECO:0000256" key="3">
    <source>
        <dbReference type="SAM" id="Phobius"/>
    </source>
</evidence>
<dbReference type="Proteomes" id="UP000244446">
    <property type="component" value="Unassembled WGS sequence"/>
</dbReference>
<dbReference type="OrthoDB" id="9815847at2"/>
<proteinExistence type="predicted"/>
<dbReference type="Gene3D" id="1.25.40.10">
    <property type="entry name" value="Tetratricopeptide repeat domain"/>
    <property type="match status" value="2"/>
</dbReference>
<evidence type="ECO:0000313" key="4">
    <source>
        <dbReference type="EMBL" id="PVA08889.1"/>
    </source>
</evidence>
<organism evidence="4 5">
    <name type="scientific">Pelagivirga sediminicola</name>
    <dbReference type="NCBI Taxonomy" id="2170575"/>
    <lineage>
        <taxon>Bacteria</taxon>
        <taxon>Pseudomonadati</taxon>
        <taxon>Pseudomonadota</taxon>
        <taxon>Alphaproteobacteria</taxon>
        <taxon>Rhodobacterales</taxon>
        <taxon>Paracoccaceae</taxon>
        <taxon>Pelagivirga</taxon>
    </lineage>
</organism>
<keyword evidence="3" id="KW-0812">Transmembrane</keyword>
<dbReference type="GO" id="GO:0017004">
    <property type="term" value="P:cytochrome complex assembly"/>
    <property type="evidence" value="ECO:0007669"/>
    <property type="project" value="UniProtKB-KW"/>
</dbReference>
<dbReference type="GO" id="GO:0030313">
    <property type="term" value="C:cell envelope"/>
    <property type="evidence" value="ECO:0007669"/>
    <property type="project" value="UniProtKB-SubCell"/>
</dbReference>
<dbReference type="PANTHER" id="PTHR47870">
    <property type="entry name" value="CYTOCHROME C-TYPE BIOGENESIS PROTEIN CCMH"/>
    <property type="match status" value="1"/>
</dbReference>
<comment type="subcellular location">
    <subcellularLocation>
        <location evidence="1">Cell envelope</location>
    </subcellularLocation>
</comment>
<dbReference type="EMBL" id="QCYH01000015">
    <property type="protein sequence ID" value="PVA08889.1"/>
    <property type="molecule type" value="Genomic_DNA"/>
</dbReference>
<dbReference type="SUPFAM" id="SSF48452">
    <property type="entry name" value="TPR-like"/>
    <property type="match status" value="1"/>
</dbReference>
<dbReference type="InterPro" id="IPR011990">
    <property type="entry name" value="TPR-like_helical_dom_sf"/>
</dbReference>
<dbReference type="InterPro" id="IPR017560">
    <property type="entry name" value="Cyt_c_biogenesis_CcmI"/>
</dbReference>
<keyword evidence="3" id="KW-1133">Transmembrane helix</keyword>
<keyword evidence="5" id="KW-1185">Reference proteome</keyword>
<keyword evidence="2" id="KW-0201">Cytochrome c-type biogenesis</keyword>
<dbReference type="SMART" id="SM00028">
    <property type="entry name" value="TPR"/>
    <property type="match status" value="2"/>
</dbReference>
<gene>
    <name evidence="4" type="primary">ccmI</name>
    <name evidence="4" type="ORF">DC366_16985</name>
</gene>